<organism evidence="1 2">
    <name type="scientific">Daedalea quercina L-15889</name>
    <dbReference type="NCBI Taxonomy" id="1314783"/>
    <lineage>
        <taxon>Eukaryota</taxon>
        <taxon>Fungi</taxon>
        <taxon>Dikarya</taxon>
        <taxon>Basidiomycota</taxon>
        <taxon>Agaricomycotina</taxon>
        <taxon>Agaricomycetes</taxon>
        <taxon>Polyporales</taxon>
        <taxon>Fomitopsis</taxon>
    </lineage>
</organism>
<evidence type="ECO:0000313" key="1">
    <source>
        <dbReference type="EMBL" id="KZT70142.1"/>
    </source>
</evidence>
<reference evidence="1 2" key="1">
    <citation type="journal article" date="2016" name="Mol. Biol. Evol.">
        <title>Comparative Genomics of Early-Diverging Mushroom-Forming Fungi Provides Insights into the Origins of Lignocellulose Decay Capabilities.</title>
        <authorList>
            <person name="Nagy L.G."/>
            <person name="Riley R."/>
            <person name="Tritt A."/>
            <person name="Adam C."/>
            <person name="Daum C."/>
            <person name="Floudas D."/>
            <person name="Sun H."/>
            <person name="Yadav J.S."/>
            <person name="Pangilinan J."/>
            <person name="Larsson K.H."/>
            <person name="Matsuura K."/>
            <person name="Barry K."/>
            <person name="Labutti K."/>
            <person name="Kuo R."/>
            <person name="Ohm R.A."/>
            <person name="Bhattacharya S.S."/>
            <person name="Shirouzu T."/>
            <person name="Yoshinaga Y."/>
            <person name="Martin F.M."/>
            <person name="Grigoriev I.V."/>
            <person name="Hibbett D.S."/>
        </authorList>
    </citation>
    <scope>NUCLEOTIDE SEQUENCE [LARGE SCALE GENOMIC DNA]</scope>
    <source>
        <strain evidence="1 2">L-15889</strain>
    </source>
</reference>
<protein>
    <submittedName>
        <fullName evidence="1">Uncharacterized protein</fullName>
    </submittedName>
</protein>
<dbReference type="PANTHER" id="PTHR31051">
    <property type="entry name" value="PROTEASOME ASSEMBLY CHAPERONE 3"/>
    <property type="match status" value="1"/>
</dbReference>
<dbReference type="Proteomes" id="UP000076727">
    <property type="component" value="Unassembled WGS sequence"/>
</dbReference>
<dbReference type="GO" id="GO:0043248">
    <property type="term" value="P:proteasome assembly"/>
    <property type="evidence" value="ECO:0007669"/>
    <property type="project" value="InterPro"/>
</dbReference>
<proteinExistence type="predicted"/>
<dbReference type="InterPro" id="IPR053720">
    <property type="entry name" value="Psm_Assembly_Chaperone"/>
</dbReference>
<dbReference type="EMBL" id="KV429053">
    <property type="protein sequence ID" value="KZT70142.1"/>
    <property type="molecule type" value="Genomic_DNA"/>
</dbReference>
<sequence length="158" mass="17217">MLPSAITAKELCDVRTEVLLQAFADRILVLVTQLGKVGTLIQATIPATTALDPAPPPDPAEPNVLPLPQPPPAIQLTPLLGSAPSEHMQTLHSLYAAQIATVIWTEEVQEFMEAERRPIVVGLALRKSTETGGLSLTDQERKVFHGVMEMVRELVQRK</sequence>
<accession>A0A165R0C0</accession>
<name>A0A165R0C0_9APHY</name>
<keyword evidence="2" id="KW-1185">Reference proteome</keyword>
<dbReference type="AlphaFoldDB" id="A0A165R0C0"/>
<dbReference type="OrthoDB" id="5593278at2759"/>
<gene>
    <name evidence="1" type="ORF">DAEQUDRAFT_709031</name>
</gene>
<dbReference type="PANTHER" id="PTHR31051:SF1">
    <property type="entry name" value="PROTEASOME ASSEMBLY CHAPERONE 3"/>
    <property type="match status" value="1"/>
</dbReference>
<dbReference type="STRING" id="1314783.A0A165R0C0"/>
<dbReference type="Gene3D" id="3.30.230.90">
    <property type="match status" value="1"/>
</dbReference>
<evidence type="ECO:0000313" key="2">
    <source>
        <dbReference type="Proteomes" id="UP000076727"/>
    </source>
</evidence>
<dbReference type="InterPro" id="IPR018788">
    <property type="entry name" value="Proteasome_assmbl_chp_3"/>
</dbReference>